<dbReference type="PROSITE" id="PS50106">
    <property type="entry name" value="PDZ"/>
    <property type="match status" value="1"/>
</dbReference>
<dbReference type="InterPro" id="IPR040032">
    <property type="entry name" value="DENND1A/B/C"/>
</dbReference>
<dbReference type="EMBL" id="JWZX01000452">
    <property type="protein sequence ID" value="KOO52936.1"/>
    <property type="molecule type" value="Genomic_DNA"/>
</dbReference>
<evidence type="ECO:0000259" key="1">
    <source>
        <dbReference type="PROSITE" id="PS50106"/>
    </source>
</evidence>
<dbReference type="InterPro" id="IPR001194">
    <property type="entry name" value="cDENN_dom"/>
</dbReference>
<dbReference type="Proteomes" id="UP000037460">
    <property type="component" value="Unassembled WGS sequence"/>
</dbReference>
<dbReference type="Pfam" id="PF00595">
    <property type="entry name" value="PDZ"/>
    <property type="match status" value="1"/>
</dbReference>
<proteinExistence type="predicted"/>
<gene>
    <name evidence="2" type="ORF">Ctob_013496</name>
</gene>
<dbReference type="GO" id="GO:0032456">
    <property type="term" value="P:endocytic recycling"/>
    <property type="evidence" value="ECO:0007669"/>
    <property type="project" value="TreeGrafter"/>
</dbReference>
<protein>
    <recommendedName>
        <fullName evidence="1">PDZ domain-containing protein</fullName>
    </recommendedName>
</protein>
<sequence length="734" mass="78631">MSQTASEIVDPDKVEDGFLSLTFGLLHGPIVQFAAPPPGQSQASVIAMPQQLPLSVDPVFVFPKEASLPDSIAHFCFAPVLKLHEPSELTFTLTDSKGNELHGVSLQVLVPHPSSTKGSGPKHRPVAICMISGRPIFKVLSQLLRSLLPLVQHAKVPTTKRTRELKVRVSRNQYGLGLVMGQNNVVMSVEAGSMAAKERQVRPGDQITALDGEPLNGLKFSDALQRQQAAKEQAAKDAGKVYKAPSSSQHFILMTRTYEVVDEAAVHHDALLHACRTTFGLLRQREQDLKWLVENPFWLPSPIEPLFKAMDYNVTEIAYLIAACLTDQKVAIPPARLPPSALSYPPPLYPSSAPRMAPLISPSDGASQVLLISSEPDTLLPASNALRALLAPLIFSSTYIPYLPATLLASSDAQTLISDSTSPYLIGTHVGTTQTIAADGAALSTEIVIADFDRTELRPCLAPSSPFFPTSVSQLASSCPPVGALIRKLGPLCTKERFDEAAVQAACLEFLAGILNLKEGSLSDSVHPADAAARATWALLLDFEEDVRKRCERDKVVAPHAPLLKEKLKEGLGAALEGVCAKIGGAAAHAHRPGIGQAPKQPCAPFLSLIYASRAFRQWWLTEKSEASQEEQMIIKYREFDLNLTDHVADHRRALHLVEKTLLEALDEASSRALAEATAKFGIPALAASTPPKPVSTDALVSLMTAADAAHTAATPTVLTGGAKQPPAGASPMS</sequence>
<dbReference type="GO" id="GO:0005829">
    <property type="term" value="C:cytosol"/>
    <property type="evidence" value="ECO:0007669"/>
    <property type="project" value="TreeGrafter"/>
</dbReference>
<dbReference type="PANTHER" id="PTHR13196:SF14">
    <property type="entry name" value="UDENN DOMAIN-CONTAINING PROTEIN"/>
    <property type="match status" value="1"/>
</dbReference>
<dbReference type="PANTHER" id="PTHR13196">
    <property type="entry name" value="DENN DOMAIN-CONTAINING"/>
    <property type="match status" value="1"/>
</dbReference>
<dbReference type="AlphaFoldDB" id="A0A0M0LPJ6"/>
<dbReference type="Gene3D" id="2.30.42.10">
    <property type="match status" value="1"/>
</dbReference>
<feature type="domain" description="PDZ" evidence="1">
    <location>
        <begin position="166"/>
        <end position="225"/>
    </location>
</feature>
<dbReference type="InterPro" id="IPR001478">
    <property type="entry name" value="PDZ"/>
</dbReference>
<dbReference type="Gene3D" id="3.40.50.11500">
    <property type="match status" value="1"/>
</dbReference>
<organism evidence="2 3">
    <name type="scientific">Chrysochromulina tobinii</name>
    <dbReference type="NCBI Taxonomy" id="1460289"/>
    <lineage>
        <taxon>Eukaryota</taxon>
        <taxon>Haptista</taxon>
        <taxon>Haptophyta</taxon>
        <taxon>Prymnesiophyceae</taxon>
        <taxon>Prymnesiales</taxon>
        <taxon>Chrysochromulinaceae</taxon>
        <taxon>Chrysochromulina</taxon>
    </lineage>
</organism>
<reference evidence="3" key="1">
    <citation type="journal article" date="2015" name="PLoS Genet.">
        <title>Genome Sequence and Transcriptome Analyses of Chrysochromulina tobin: Metabolic Tools for Enhanced Algal Fitness in the Prominent Order Prymnesiales (Haptophyceae).</title>
        <authorList>
            <person name="Hovde B.T."/>
            <person name="Deodato C.R."/>
            <person name="Hunsperger H.M."/>
            <person name="Ryken S.A."/>
            <person name="Yost W."/>
            <person name="Jha R.K."/>
            <person name="Patterson J."/>
            <person name="Monnat R.J. Jr."/>
            <person name="Barlow S.B."/>
            <person name="Starkenburg S.R."/>
            <person name="Cattolico R.A."/>
        </authorList>
    </citation>
    <scope>NUCLEOTIDE SEQUENCE</scope>
    <source>
        <strain evidence="3">CCMP291</strain>
    </source>
</reference>
<dbReference type="Pfam" id="PF02141">
    <property type="entry name" value="DENN"/>
    <property type="match status" value="1"/>
</dbReference>
<evidence type="ECO:0000313" key="3">
    <source>
        <dbReference type="Proteomes" id="UP000037460"/>
    </source>
</evidence>
<keyword evidence="3" id="KW-1185">Reference proteome</keyword>
<accession>A0A0M0LPJ6</accession>
<evidence type="ECO:0000313" key="2">
    <source>
        <dbReference type="EMBL" id="KOO52936.1"/>
    </source>
</evidence>
<dbReference type="GO" id="GO:1901981">
    <property type="term" value="F:phosphatidylinositol phosphate binding"/>
    <property type="evidence" value="ECO:0007669"/>
    <property type="project" value="TreeGrafter"/>
</dbReference>
<dbReference type="InterPro" id="IPR043153">
    <property type="entry name" value="DENN_C"/>
</dbReference>
<dbReference type="InterPro" id="IPR036034">
    <property type="entry name" value="PDZ_sf"/>
</dbReference>
<dbReference type="SMART" id="SM00228">
    <property type="entry name" value="PDZ"/>
    <property type="match status" value="1"/>
</dbReference>
<comment type="caution">
    <text evidence="2">The sequence shown here is derived from an EMBL/GenBank/DDBJ whole genome shotgun (WGS) entry which is preliminary data.</text>
</comment>
<dbReference type="GO" id="GO:0006897">
    <property type="term" value="P:endocytosis"/>
    <property type="evidence" value="ECO:0007669"/>
    <property type="project" value="TreeGrafter"/>
</dbReference>
<name>A0A0M0LPJ6_9EUKA</name>
<dbReference type="Gene3D" id="3.30.450.200">
    <property type="match status" value="1"/>
</dbReference>
<feature type="non-terminal residue" evidence="2">
    <location>
        <position position="734"/>
    </location>
</feature>
<dbReference type="SUPFAM" id="SSF50156">
    <property type="entry name" value="PDZ domain-like"/>
    <property type="match status" value="1"/>
</dbReference>
<dbReference type="GO" id="GO:0005085">
    <property type="term" value="F:guanyl-nucleotide exchange factor activity"/>
    <property type="evidence" value="ECO:0007669"/>
    <property type="project" value="InterPro"/>
</dbReference>